<keyword evidence="2" id="KW-1185">Reference proteome</keyword>
<dbReference type="GeneID" id="120104705"/>
<protein>
    <submittedName>
        <fullName evidence="3">Proline-rich receptor-like protein kinase PERK2</fullName>
    </submittedName>
</protein>
<feature type="compositionally biased region" description="Pro residues" evidence="1">
    <location>
        <begin position="129"/>
        <end position="139"/>
    </location>
</feature>
<reference evidence="3" key="1">
    <citation type="submission" date="2025-08" db="UniProtKB">
        <authorList>
            <consortium name="RefSeq"/>
        </authorList>
    </citation>
    <scope>IDENTIFICATION</scope>
    <source>
        <tissue evidence="3">Young leaves</tissue>
    </source>
</reference>
<proteinExistence type="predicted"/>
<feature type="region of interest" description="Disordered" evidence="1">
    <location>
        <begin position="1"/>
        <end position="44"/>
    </location>
</feature>
<dbReference type="KEGG" id="pda:120104705"/>
<dbReference type="Proteomes" id="UP000228380">
    <property type="component" value="Unplaced"/>
</dbReference>
<evidence type="ECO:0000256" key="1">
    <source>
        <dbReference type="SAM" id="MobiDB-lite"/>
    </source>
</evidence>
<feature type="compositionally biased region" description="Basic and acidic residues" evidence="1">
    <location>
        <begin position="1"/>
        <end position="12"/>
    </location>
</feature>
<gene>
    <name evidence="3" type="primary">LOC120104705</name>
</gene>
<evidence type="ECO:0000313" key="3">
    <source>
        <dbReference type="RefSeq" id="XP_038972223.1"/>
    </source>
</evidence>
<feature type="region of interest" description="Disordered" evidence="1">
    <location>
        <begin position="98"/>
        <end position="139"/>
    </location>
</feature>
<feature type="compositionally biased region" description="Low complexity" evidence="1">
    <location>
        <begin position="108"/>
        <end position="128"/>
    </location>
</feature>
<dbReference type="AlphaFoldDB" id="A0A8B8ZL77"/>
<name>A0A8B8ZL77_PHODC</name>
<accession>A0A8B8ZL77</accession>
<sequence length="169" mass="17705">MSEIERAIKETKVTPAKTPADSAFGSPPENRPIHHRTQASSISASCFSSASPSLSPFAAHRFFPSSTIPFSWEHLPSVPKSPKSHSPTSSFAADPHILLLPCPRSDPNRTSSASTPSPSTSTLPASASSPPPALPMPPRTPSSTAISFVAVQVSMAATLSIQYVLVSCI</sequence>
<evidence type="ECO:0000313" key="2">
    <source>
        <dbReference type="Proteomes" id="UP000228380"/>
    </source>
</evidence>
<organism evidence="2 3">
    <name type="scientific">Phoenix dactylifera</name>
    <name type="common">Date palm</name>
    <dbReference type="NCBI Taxonomy" id="42345"/>
    <lineage>
        <taxon>Eukaryota</taxon>
        <taxon>Viridiplantae</taxon>
        <taxon>Streptophyta</taxon>
        <taxon>Embryophyta</taxon>
        <taxon>Tracheophyta</taxon>
        <taxon>Spermatophyta</taxon>
        <taxon>Magnoliopsida</taxon>
        <taxon>Liliopsida</taxon>
        <taxon>Arecaceae</taxon>
        <taxon>Coryphoideae</taxon>
        <taxon>Phoeniceae</taxon>
        <taxon>Phoenix</taxon>
    </lineage>
</organism>
<dbReference type="RefSeq" id="XP_038972223.1">
    <property type="nucleotide sequence ID" value="XM_039116295.1"/>
</dbReference>